<comment type="caution">
    <text evidence="6">The sequence shown here is derived from an EMBL/GenBank/DDBJ whole genome shotgun (WGS) entry which is preliminary data.</text>
</comment>
<dbReference type="EMBL" id="JAPFRF010000013">
    <property type="protein sequence ID" value="KAJ7311866.1"/>
    <property type="molecule type" value="Genomic_DNA"/>
</dbReference>
<evidence type="ECO:0000256" key="1">
    <source>
        <dbReference type="ARBA" id="ARBA00006547"/>
    </source>
</evidence>
<keyword evidence="4 5" id="KW-0012">Acyltransferase</keyword>
<evidence type="ECO:0000256" key="4">
    <source>
        <dbReference type="ARBA" id="ARBA00023315"/>
    </source>
</evidence>
<dbReference type="InterPro" id="IPR053710">
    <property type="entry name" value="Arylamine_NAT_domain_sf"/>
</dbReference>
<evidence type="ECO:0000313" key="7">
    <source>
        <dbReference type="Proteomes" id="UP001142489"/>
    </source>
</evidence>
<dbReference type="GO" id="GO:0004060">
    <property type="term" value="F:arylamine N-acetyltransferase activity"/>
    <property type="evidence" value="ECO:0007669"/>
    <property type="project" value="UniProtKB-EC"/>
</dbReference>
<protein>
    <recommendedName>
        <fullName evidence="2">arylamine N-acetyltransferase</fullName>
        <ecNumber evidence="2">2.3.1.5</ecNumber>
    </recommendedName>
</protein>
<dbReference type="PANTHER" id="PTHR11786">
    <property type="entry name" value="N-HYDROXYARYLAMINE O-ACETYLTRANSFERASE"/>
    <property type="match status" value="1"/>
</dbReference>
<comment type="similarity">
    <text evidence="1 5">Belongs to the arylamine N-acetyltransferase family.</text>
</comment>
<gene>
    <name evidence="6" type="ORF">JRQ81_006181</name>
</gene>
<evidence type="ECO:0000256" key="2">
    <source>
        <dbReference type="ARBA" id="ARBA00012701"/>
    </source>
</evidence>
<proteinExistence type="inferred from homology"/>
<dbReference type="InterPro" id="IPR038765">
    <property type="entry name" value="Papain-like_cys_pep_sf"/>
</dbReference>
<organism evidence="6 7">
    <name type="scientific">Phrynocephalus forsythii</name>
    <dbReference type="NCBI Taxonomy" id="171643"/>
    <lineage>
        <taxon>Eukaryota</taxon>
        <taxon>Metazoa</taxon>
        <taxon>Chordata</taxon>
        <taxon>Craniata</taxon>
        <taxon>Vertebrata</taxon>
        <taxon>Euteleostomi</taxon>
        <taxon>Lepidosauria</taxon>
        <taxon>Squamata</taxon>
        <taxon>Bifurcata</taxon>
        <taxon>Unidentata</taxon>
        <taxon>Episquamata</taxon>
        <taxon>Toxicofera</taxon>
        <taxon>Iguania</taxon>
        <taxon>Acrodonta</taxon>
        <taxon>Agamidae</taxon>
        <taxon>Agaminae</taxon>
        <taxon>Phrynocephalus</taxon>
    </lineage>
</organism>
<dbReference type="InterPro" id="IPR001447">
    <property type="entry name" value="Arylamine_N-AcTrfase"/>
</dbReference>
<dbReference type="SUPFAM" id="SSF54001">
    <property type="entry name" value="Cysteine proteinases"/>
    <property type="match status" value="1"/>
</dbReference>
<name>A0A9Q0XED9_9SAUR</name>
<sequence>MNVAEYFTRTGYKGSLKTLDLETLTAIFEHHIHAVPFENLSIHCGETITMDLEDIYTKIVKKKRGGWCLENNQLLAWVLKTVGYDTTLLGAQVFFPRKNAYGTEMDHLIVQVVIDGTPYIVDAGFGCSYQMWKPMELVSGKDQPQIPGVFRFTEANGIWYFEKMRRKQYVLNESSASSDLIENKEGRKIYLFTLEPRTAKDFQPQCSYLQTSPDSLCTKKSICSLQTTNGIQVLVGWTLSEITFRYQEDVDRVELTTLKEDELVKTLKDKFGITLESKLVPKNLPELFPI</sequence>
<accession>A0A9Q0XED9</accession>
<evidence type="ECO:0000313" key="6">
    <source>
        <dbReference type="EMBL" id="KAJ7311866.1"/>
    </source>
</evidence>
<evidence type="ECO:0000256" key="3">
    <source>
        <dbReference type="ARBA" id="ARBA00022679"/>
    </source>
</evidence>
<dbReference type="FunFam" id="3.30.2140.20:FF:000001">
    <property type="entry name" value="Arylamine N-acetyltransferase 1"/>
    <property type="match status" value="1"/>
</dbReference>
<dbReference type="EC" id="2.3.1.5" evidence="2"/>
<dbReference type="PRINTS" id="PR01543">
    <property type="entry name" value="ANATRNSFRASE"/>
</dbReference>
<dbReference type="PANTHER" id="PTHR11786:SF8">
    <property type="entry name" value="ARYLAMINE N-ACETYLTRANSFERASE 1"/>
    <property type="match status" value="1"/>
</dbReference>
<reference evidence="6" key="1">
    <citation type="journal article" date="2023" name="DNA Res.">
        <title>Chromosome-level genome assembly of Phrynocephalus forsythii using third-generation DNA sequencing and Hi-C analysis.</title>
        <authorList>
            <person name="Qi Y."/>
            <person name="Zhao W."/>
            <person name="Zhao Y."/>
            <person name="Niu C."/>
            <person name="Cao S."/>
            <person name="Zhang Y."/>
        </authorList>
    </citation>
    <scope>NUCLEOTIDE SEQUENCE</scope>
    <source>
        <tissue evidence="6">Muscle</tissue>
    </source>
</reference>
<dbReference type="Gene3D" id="3.30.2140.20">
    <property type="match status" value="1"/>
</dbReference>
<dbReference type="AlphaFoldDB" id="A0A9Q0XED9"/>
<dbReference type="OrthoDB" id="10260017at2759"/>
<evidence type="ECO:0000256" key="5">
    <source>
        <dbReference type="RuleBase" id="RU003452"/>
    </source>
</evidence>
<keyword evidence="3 5" id="KW-0808">Transferase</keyword>
<keyword evidence="7" id="KW-1185">Reference proteome</keyword>
<dbReference type="Pfam" id="PF00797">
    <property type="entry name" value="Acetyltransf_2"/>
    <property type="match status" value="1"/>
</dbReference>
<dbReference type="Proteomes" id="UP001142489">
    <property type="component" value="Unassembled WGS sequence"/>
</dbReference>